<feature type="compositionally biased region" description="Basic and acidic residues" evidence="1">
    <location>
        <begin position="55"/>
        <end position="66"/>
    </location>
</feature>
<organism evidence="2 3">
    <name type="scientific">Microbacterium aurum</name>
    <dbReference type="NCBI Taxonomy" id="36805"/>
    <lineage>
        <taxon>Bacteria</taxon>
        <taxon>Bacillati</taxon>
        <taxon>Actinomycetota</taxon>
        <taxon>Actinomycetes</taxon>
        <taxon>Micrococcales</taxon>
        <taxon>Microbacteriaceae</taxon>
        <taxon>Microbacterium</taxon>
    </lineage>
</organism>
<dbReference type="STRING" id="36805.BOH66_07540"/>
<dbReference type="EMBL" id="CP018762">
    <property type="protein sequence ID" value="APZ34120.1"/>
    <property type="molecule type" value="Genomic_DNA"/>
</dbReference>
<feature type="region of interest" description="Disordered" evidence="1">
    <location>
        <begin position="39"/>
        <end position="85"/>
    </location>
</feature>
<feature type="region of interest" description="Disordered" evidence="1">
    <location>
        <begin position="256"/>
        <end position="286"/>
    </location>
</feature>
<evidence type="ECO:0000256" key="1">
    <source>
        <dbReference type="SAM" id="MobiDB-lite"/>
    </source>
</evidence>
<evidence type="ECO:0000313" key="3">
    <source>
        <dbReference type="Proteomes" id="UP000187185"/>
    </source>
</evidence>
<keyword evidence="3" id="KW-1185">Reference proteome</keyword>
<gene>
    <name evidence="2" type="ORF">BOH66_07540</name>
</gene>
<feature type="region of interest" description="Disordered" evidence="1">
    <location>
        <begin position="123"/>
        <end position="169"/>
    </location>
</feature>
<evidence type="ECO:0000313" key="2">
    <source>
        <dbReference type="EMBL" id="APZ34120.1"/>
    </source>
</evidence>
<name>A0A1P8U7N0_9MICO</name>
<reference evidence="2 3" key="1">
    <citation type="submission" date="2016-12" db="EMBL/GenBank/DDBJ databases">
        <title>Complete genome sequence of Microbacterium aurum KACC 15219.</title>
        <authorList>
            <person name="Jung Y."/>
            <person name="Shin J.-H."/>
            <person name="Lee Y.-J."/>
            <person name="Yi H."/>
            <person name="Bahn Y.-S."/>
            <person name="Kim J.F."/>
            <person name="Lee D.-W."/>
        </authorList>
    </citation>
    <scope>NUCLEOTIDE SEQUENCE [LARGE SCALE GENOMIC DNA]</scope>
    <source>
        <strain evidence="2 3">KACC 15219</strain>
    </source>
</reference>
<accession>A0A1P8U7N0</accession>
<protein>
    <submittedName>
        <fullName evidence="2">Uncharacterized protein</fullName>
    </submittedName>
</protein>
<dbReference type="Proteomes" id="UP000187185">
    <property type="component" value="Chromosome"/>
</dbReference>
<sequence length="304" mass="33546">MVAVRRRVERRVLDGPAQARRMRAMRVPHPPDVVRADRHGHARGVGDGDAAQHAGAEDRRLDEKRRIGVRGLAPEQLRGQERPRRVGVGAVRVHAREAGGASGDDEGTDAHPIARQLDRQVHDVGGHQPGSTARIQHPLGDDDHGKARGRRRALPARQRRDVDAGGPPPRLERFVAGHAETLGDLQPHDRRRRVIGDERPADAGREPLGVVAVGAHRARERNQHRIGDAVGQRVEQSLLPAGDIVHAHRLIGPQLQAGGRAPQGRVRGGQSEHAPIMPASHPRRARCPQARFEIRRIGRLWRRR</sequence>
<dbReference type="KEGG" id="maur:BOH66_07540"/>
<dbReference type="AlphaFoldDB" id="A0A1P8U7N0"/>
<proteinExistence type="predicted"/>